<dbReference type="EMBL" id="JACLAU010000009">
    <property type="protein sequence ID" value="MBC2651704.1"/>
    <property type="molecule type" value="Genomic_DNA"/>
</dbReference>
<feature type="domain" description="Acyl-CoA thioesterase-like C-terminal" evidence="2">
    <location>
        <begin position="134"/>
        <end position="265"/>
    </location>
</feature>
<dbReference type="InterPro" id="IPR042171">
    <property type="entry name" value="Acyl-CoA_hotdog"/>
</dbReference>
<dbReference type="InterPro" id="IPR029069">
    <property type="entry name" value="HotDog_dom_sf"/>
</dbReference>
<accession>A0A7X1F7X5</accession>
<evidence type="ECO:0000313" key="3">
    <source>
        <dbReference type="EMBL" id="MBC2651704.1"/>
    </source>
</evidence>
<dbReference type="SUPFAM" id="SSF54637">
    <property type="entry name" value="Thioesterase/thiol ester dehydrase-isomerase"/>
    <property type="match status" value="2"/>
</dbReference>
<proteinExistence type="predicted"/>
<evidence type="ECO:0000259" key="1">
    <source>
        <dbReference type="Pfam" id="PF13622"/>
    </source>
</evidence>
<dbReference type="Pfam" id="PF20789">
    <property type="entry name" value="4HBT_3C"/>
    <property type="match status" value="1"/>
</dbReference>
<evidence type="ECO:0000313" key="4">
    <source>
        <dbReference type="Proteomes" id="UP000520156"/>
    </source>
</evidence>
<comment type="caution">
    <text evidence="3">The sequence shown here is derived from an EMBL/GenBank/DDBJ whole genome shotgun (WGS) entry which is preliminary data.</text>
</comment>
<dbReference type="RefSeq" id="WP_185683122.1">
    <property type="nucleotide sequence ID" value="NZ_JACLAU010000009.1"/>
</dbReference>
<protein>
    <submittedName>
        <fullName evidence="3">Thioesterase family protein</fullName>
    </submittedName>
</protein>
<gene>
    <name evidence="3" type="ORF">H7F49_08310</name>
</gene>
<dbReference type="Proteomes" id="UP000520156">
    <property type="component" value="Unassembled WGS sequence"/>
</dbReference>
<evidence type="ECO:0000259" key="2">
    <source>
        <dbReference type="Pfam" id="PF20789"/>
    </source>
</evidence>
<dbReference type="Gene3D" id="2.40.160.210">
    <property type="entry name" value="Acyl-CoA thioesterase, double hotdog domain"/>
    <property type="match status" value="1"/>
</dbReference>
<reference evidence="3 4" key="1">
    <citation type="submission" date="2020-08" db="EMBL/GenBank/DDBJ databases">
        <title>The genome sequence of Novosphingobium flavum 4Y4.</title>
        <authorList>
            <person name="Liu Y."/>
        </authorList>
    </citation>
    <scope>NUCLEOTIDE SEQUENCE [LARGE SCALE GENOMIC DNA]</scope>
    <source>
        <strain evidence="3 4">4Y4</strain>
    </source>
</reference>
<sequence>MSFAEVLASARPEDDGFAVTVPESWFQGRTAYGGFSAALAFAAARRIVPDLPPLRTGVVSFVGPTAGTVRVRARLLRRGRNAAWVESRVESEAGTTVTATFCFMAAVASTLQLDLTAPPADLIPPDRAVPALTGGFAPAFASNHLEMRHALPRGAAPRAELCLWARAREGVSWPGEAGAEADPMLALVLLGDALPPAVMPLIAPTVPVSSMTWQFNLLTAAPRTSDGWWLLRSTADYAANGCASQHMQVWNSAGEPMVAGMQAIAVFG</sequence>
<dbReference type="Pfam" id="PF13622">
    <property type="entry name" value="4HBT_3"/>
    <property type="match status" value="1"/>
</dbReference>
<feature type="domain" description="Acyl-CoA thioesterase-like N-terminal HotDog" evidence="1">
    <location>
        <begin position="22"/>
        <end position="104"/>
    </location>
</feature>
<dbReference type="AlphaFoldDB" id="A0A7X1F7X5"/>
<dbReference type="InterPro" id="IPR049450">
    <property type="entry name" value="ACOT8-like_C"/>
</dbReference>
<name>A0A7X1F7X5_9SPHN</name>
<dbReference type="InterPro" id="IPR049449">
    <property type="entry name" value="TesB_ACOT8-like_N"/>
</dbReference>
<organism evidence="3 4">
    <name type="scientific">Novosphingobium aerophilum</name>
    <dbReference type="NCBI Taxonomy" id="2839843"/>
    <lineage>
        <taxon>Bacteria</taxon>
        <taxon>Pseudomonadati</taxon>
        <taxon>Pseudomonadota</taxon>
        <taxon>Alphaproteobacteria</taxon>
        <taxon>Sphingomonadales</taxon>
        <taxon>Sphingomonadaceae</taxon>
        <taxon>Novosphingobium</taxon>
    </lineage>
</organism>
<keyword evidence="4" id="KW-1185">Reference proteome</keyword>